<evidence type="ECO:0000313" key="3">
    <source>
        <dbReference type="Proteomes" id="UP000739538"/>
    </source>
</evidence>
<feature type="compositionally biased region" description="Low complexity" evidence="1">
    <location>
        <begin position="227"/>
        <end position="250"/>
    </location>
</feature>
<reference evidence="2" key="2">
    <citation type="journal article" date="2021" name="Microbiome">
        <title>Successional dynamics and alternative stable states in a saline activated sludge microbial community over 9 years.</title>
        <authorList>
            <person name="Wang Y."/>
            <person name="Ye J."/>
            <person name="Ju F."/>
            <person name="Liu L."/>
            <person name="Boyd J.A."/>
            <person name="Deng Y."/>
            <person name="Parks D.H."/>
            <person name="Jiang X."/>
            <person name="Yin X."/>
            <person name="Woodcroft B.J."/>
            <person name="Tyson G.W."/>
            <person name="Hugenholtz P."/>
            <person name="Polz M.F."/>
            <person name="Zhang T."/>
        </authorList>
    </citation>
    <scope>NUCLEOTIDE SEQUENCE</scope>
    <source>
        <strain evidence="2">HKST-UBA02</strain>
    </source>
</reference>
<evidence type="ECO:0000256" key="1">
    <source>
        <dbReference type="SAM" id="MobiDB-lite"/>
    </source>
</evidence>
<name>A0A956N8Y0_UNCEI</name>
<proteinExistence type="predicted"/>
<accession>A0A956N8Y0</accession>
<dbReference type="Proteomes" id="UP000739538">
    <property type="component" value="Unassembled WGS sequence"/>
</dbReference>
<dbReference type="AlphaFoldDB" id="A0A956N8Y0"/>
<feature type="region of interest" description="Disordered" evidence="1">
    <location>
        <begin position="227"/>
        <end position="261"/>
    </location>
</feature>
<organism evidence="2 3">
    <name type="scientific">Eiseniibacteriota bacterium</name>
    <dbReference type="NCBI Taxonomy" id="2212470"/>
    <lineage>
        <taxon>Bacteria</taxon>
        <taxon>Candidatus Eiseniibacteriota</taxon>
    </lineage>
</organism>
<sequence length="261" mass="29042">MPLWSVAVGLVLLSCLVVSFTIWQSVLQLASPDLRLDRVARHERPEEWDVAEQVAPWAVRKGFDFLGAFQLRMQSEPLAFAWRRGDSSEFLCQYQVGGQVQYDIVSIFAPQIGLTTASTKDTFALPQPPGACVQAFPGQDLEQLWERHEESRSEFVRVFGDPNVPQDGFEGLVLGALKRQAAYVQSIPFWQLRGPWWFFVERDRKKDRLASEAYDLEWIATNVGTGEAPNAAASAGHGSSSPSSTSMAKGDVSEAAQRRHA</sequence>
<gene>
    <name evidence="2" type="ORF">KDA27_03180</name>
</gene>
<comment type="caution">
    <text evidence="2">The sequence shown here is derived from an EMBL/GenBank/DDBJ whole genome shotgun (WGS) entry which is preliminary data.</text>
</comment>
<dbReference type="EMBL" id="JAGQHS010000009">
    <property type="protein sequence ID" value="MCA9754779.1"/>
    <property type="molecule type" value="Genomic_DNA"/>
</dbReference>
<evidence type="ECO:0000313" key="2">
    <source>
        <dbReference type="EMBL" id="MCA9754779.1"/>
    </source>
</evidence>
<reference evidence="2" key="1">
    <citation type="submission" date="2020-04" db="EMBL/GenBank/DDBJ databases">
        <authorList>
            <person name="Zhang T."/>
        </authorList>
    </citation>
    <scope>NUCLEOTIDE SEQUENCE</scope>
    <source>
        <strain evidence="2">HKST-UBA02</strain>
    </source>
</reference>
<protein>
    <submittedName>
        <fullName evidence="2">Uncharacterized protein</fullName>
    </submittedName>
</protein>